<evidence type="ECO:0000313" key="2">
    <source>
        <dbReference type="EMBL" id="KHJ83253.1"/>
    </source>
</evidence>
<sequence>MILELLAIYGSILLGCIISTTFLILIGKGWGPLPHYYLGVVRWIQRRYPKVYPKSPAPYPAIMKKKPENCLIRDKESSSSHFTYLTSPRDHLEMSLDCMQSGLEAIVQDSLSSAFDRAPSHSQSLLRWTPYPQWTKSQKALFYLTVAFRWLKFLYY</sequence>
<evidence type="ECO:0000313" key="3">
    <source>
        <dbReference type="Proteomes" id="UP000053660"/>
    </source>
</evidence>
<proteinExistence type="predicted"/>
<name>A0A0B1SD78_OESDE</name>
<gene>
    <name evidence="2" type="ORF">OESDEN_17050</name>
</gene>
<keyword evidence="1" id="KW-1133">Transmembrane helix</keyword>
<protein>
    <submittedName>
        <fullName evidence="2">Uncharacterized protein</fullName>
    </submittedName>
</protein>
<keyword evidence="3" id="KW-1185">Reference proteome</keyword>
<keyword evidence="1" id="KW-0472">Membrane</keyword>
<dbReference type="AlphaFoldDB" id="A0A0B1SD78"/>
<dbReference type="OrthoDB" id="272512at2759"/>
<dbReference type="EMBL" id="KN574357">
    <property type="protein sequence ID" value="KHJ83253.1"/>
    <property type="molecule type" value="Genomic_DNA"/>
</dbReference>
<keyword evidence="1" id="KW-0812">Transmembrane</keyword>
<evidence type="ECO:0000256" key="1">
    <source>
        <dbReference type="SAM" id="Phobius"/>
    </source>
</evidence>
<feature type="transmembrane region" description="Helical" evidence="1">
    <location>
        <begin position="6"/>
        <end position="26"/>
    </location>
</feature>
<organism evidence="2 3">
    <name type="scientific">Oesophagostomum dentatum</name>
    <name type="common">Nodular worm</name>
    <dbReference type="NCBI Taxonomy" id="61180"/>
    <lineage>
        <taxon>Eukaryota</taxon>
        <taxon>Metazoa</taxon>
        <taxon>Ecdysozoa</taxon>
        <taxon>Nematoda</taxon>
        <taxon>Chromadorea</taxon>
        <taxon>Rhabditida</taxon>
        <taxon>Rhabditina</taxon>
        <taxon>Rhabditomorpha</taxon>
        <taxon>Strongyloidea</taxon>
        <taxon>Strongylidae</taxon>
        <taxon>Oesophagostomum</taxon>
    </lineage>
</organism>
<dbReference type="Proteomes" id="UP000053660">
    <property type="component" value="Unassembled WGS sequence"/>
</dbReference>
<accession>A0A0B1SD78</accession>
<reference evidence="2 3" key="1">
    <citation type="submission" date="2014-03" db="EMBL/GenBank/DDBJ databases">
        <title>Draft genome of the hookworm Oesophagostomum dentatum.</title>
        <authorList>
            <person name="Mitreva M."/>
        </authorList>
    </citation>
    <scope>NUCLEOTIDE SEQUENCE [LARGE SCALE GENOMIC DNA]</scope>
    <source>
        <strain evidence="2 3">OD-Hann</strain>
    </source>
</reference>